<protein>
    <submittedName>
        <fullName evidence="2">Phosphotransferase</fullName>
    </submittedName>
</protein>
<evidence type="ECO:0000313" key="3">
    <source>
        <dbReference type="Proteomes" id="UP000642284"/>
    </source>
</evidence>
<feature type="domain" description="Aminoglycoside phosphotransferase" evidence="1">
    <location>
        <begin position="105"/>
        <end position="183"/>
    </location>
</feature>
<dbReference type="Pfam" id="PF01636">
    <property type="entry name" value="APH"/>
    <property type="match status" value="1"/>
</dbReference>
<sequence length="274" mass="30105">MPPSRWRSGCSKRTEPALPWVTWQGGGVNEESALPGGAVNEVVRVGATVRRPRPERSAFVHELLALLEHRGWSGAPRFLGWDEQGREILSHVEGQAAWSADRRRAVRTDASLVRVAELVREFHDLTAGSPLAGSHGVVCHNDLAPKNTVYAVDGAHWHPIAFIDWDLAAPGERIHDVAHLCWQYLDLGPAITDVPEAARRIALICDAYGLAGPRPIVDTVLWWQDRCRRGIEAAAAQGDAAMIRLRDRGVPEELRAAYAWVSAHRAALCEAIAD</sequence>
<dbReference type="Proteomes" id="UP000642284">
    <property type="component" value="Unassembled WGS sequence"/>
</dbReference>
<keyword evidence="3" id="KW-1185">Reference proteome</keyword>
<dbReference type="SUPFAM" id="SSF56112">
    <property type="entry name" value="Protein kinase-like (PK-like)"/>
    <property type="match status" value="1"/>
</dbReference>
<comment type="caution">
    <text evidence="2">The sequence shown here is derived from an EMBL/GenBank/DDBJ whole genome shotgun (WGS) entry which is preliminary data.</text>
</comment>
<organism evidence="2 3">
    <name type="scientific">Streptomyces polyasparticus</name>
    <dbReference type="NCBI Taxonomy" id="2767826"/>
    <lineage>
        <taxon>Bacteria</taxon>
        <taxon>Bacillati</taxon>
        <taxon>Actinomycetota</taxon>
        <taxon>Actinomycetes</taxon>
        <taxon>Kitasatosporales</taxon>
        <taxon>Streptomycetaceae</taxon>
        <taxon>Streptomyces</taxon>
    </lineage>
</organism>
<dbReference type="InterPro" id="IPR011009">
    <property type="entry name" value="Kinase-like_dom_sf"/>
</dbReference>
<reference evidence="2 3" key="1">
    <citation type="submission" date="2020-08" db="EMBL/GenBank/DDBJ databases">
        <title>Genemic of Streptomyces polyaspartic.</title>
        <authorList>
            <person name="Liu W."/>
        </authorList>
    </citation>
    <scope>NUCLEOTIDE SEQUENCE [LARGE SCALE GENOMIC DNA]</scope>
    <source>
        <strain evidence="2 3">TRM66268-LWL</strain>
    </source>
</reference>
<accession>A0ABR7SKB3</accession>
<dbReference type="EMBL" id="JACTVJ010000012">
    <property type="protein sequence ID" value="MBC9715910.1"/>
    <property type="molecule type" value="Genomic_DNA"/>
</dbReference>
<evidence type="ECO:0000313" key="2">
    <source>
        <dbReference type="EMBL" id="MBC9715910.1"/>
    </source>
</evidence>
<evidence type="ECO:0000259" key="1">
    <source>
        <dbReference type="Pfam" id="PF01636"/>
    </source>
</evidence>
<proteinExistence type="predicted"/>
<dbReference type="InterPro" id="IPR002575">
    <property type="entry name" value="Aminoglycoside_PTrfase"/>
</dbReference>
<dbReference type="Gene3D" id="3.90.1200.10">
    <property type="match status" value="1"/>
</dbReference>
<gene>
    <name evidence="2" type="ORF">H9Y04_25550</name>
</gene>
<name>A0ABR7SKB3_9ACTN</name>